<dbReference type="AlphaFoldDB" id="A0AAV4VQ23"/>
<evidence type="ECO:0000313" key="2">
    <source>
        <dbReference type="Proteomes" id="UP001054837"/>
    </source>
</evidence>
<accession>A0AAV4VQ23</accession>
<proteinExistence type="predicted"/>
<evidence type="ECO:0000313" key="1">
    <source>
        <dbReference type="EMBL" id="GIY71704.1"/>
    </source>
</evidence>
<sequence>MKPPLGFTQDIQSRTKRSEECNCKNAGGRTLENEWGCPQIGGEDVGDSEILKSHIPLRILTFSSIDSKRVGGVWSKETEGCCTPKPFRKKI</sequence>
<organism evidence="1 2">
    <name type="scientific">Caerostris darwini</name>
    <dbReference type="NCBI Taxonomy" id="1538125"/>
    <lineage>
        <taxon>Eukaryota</taxon>
        <taxon>Metazoa</taxon>
        <taxon>Ecdysozoa</taxon>
        <taxon>Arthropoda</taxon>
        <taxon>Chelicerata</taxon>
        <taxon>Arachnida</taxon>
        <taxon>Araneae</taxon>
        <taxon>Araneomorphae</taxon>
        <taxon>Entelegynae</taxon>
        <taxon>Araneoidea</taxon>
        <taxon>Araneidae</taxon>
        <taxon>Caerostris</taxon>
    </lineage>
</organism>
<reference evidence="1 2" key="1">
    <citation type="submission" date="2021-06" db="EMBL/GenBank/DDBJ databases">
        <title>Caerostris darwini draft genome.</title>
        <authorList>
            <person name="Kono N."/>
            <person name="Arakawa K."/>
        </authorList>
    </citation>
    <scope>NUCLEOTIDE SEQUENCE [LARGE SCALE GENOMIC DNA]</scope>
</reference>
<dbReference type="EMBL" id="BPLQ01013373">
    <property type="protein sequence ID" value="GIY71704.1"/>
    <property type="molecule type" value="Genomic_DNA"/>
</dbReference>
<comment type="caution">
    <text evidence="1">The sequence shown here is derived from an EMBL/GenBank/DDBJ whole genome shotgun (WGS) entry which is preliminary data.</text>
</comment>
<dbReference type="Proteomes" id="UP001054837">
    <property type="component" value="Unassembled WGS sequence"/>
</dbReference>
<protein>
    <submittedName>
        <fullName evidence="1">Uncharacterized protein</fullName>
    </submittedName>
</protein>
<name>A0AAV4VQ23_9ARAC</name>
<gene>
    <name evidence="1" type="ORF">CDAR_125941</name>
</gene>
<keyword evidence="2" id="KW-1185">Reference proteome</keyword>